<dbReference type="CDD" id="cd00024">
    <property type="entry name" value="CD_CSD"/>
    <property type="match status" value="1"/>
</dbReference>
<evidence type="ECO:0000313" key="2">
    <source>
        <dbReference type="Proteomes" id="UP000008493"/>
    </source>
</evidence>
<protein>
    <recommendedName>
        <fullName evidence="3">Chromo domain-containing protein</fullName>
    </recommendedName>
</protein>
<evidence type="ECO:0008006" key="3">
    <source>
        <dbReference type="Google" id="ProtNLM"/>
    </source>
</evidence>
<feature type="non-terminal residue" evidence="1">
    <location>
        <position position="83"/>
    </location>
</feature>
<reference evidence="2" key="1">
    <citation type="journal article" date="2012" name="Proc. Natl. Acad. Sci. U.S.A.">
        <title>Genome sequence of the button mushroom Agaricus bisporus reveals mechanisms governing adaptation to a humic-rich ecological niche.</title>
        <authorList>
            <person name="Morin E."/>
            <person name="Kohler A."/>
            <person name="Baker A.R."/>
            <person name="Foulongne-Oriol M."/>
            <person name="Lombard V."/>
            <person name="Nagy L.G."/>
            <person name="Ohm R.A."/>
            <person name="Patyshakuliyeva A."/>
            <person name="Brun A."/>
            <person name="Aerts A.L."/>
            <person name="Bailey A.M."/>
            <person name="Billette C."/>
            <person name="Coutinho P.M."/>
            <person name="Deakin G."/>
            <person name="Doddapaneni H."/>
            <person name="Floudas D."/>
            <person name="Grimwood J."/>
            <person name="Hilden K."/>
            <person name="Kuees U."/>
            <person name="LaButti K.M."/>
            <person name="Lapidus A."/>
            <person name="Lindquist E.A."/>
            <person name="Lucas S.M."/>
            <person name="Murat C."/>
            <person name="Riley R.W."/>
            <person name="Salamov A.A."/>
            <person name="Schmutz J."/>
            <person name="Subramanian V."/>
            <person name="Woesten H.A.B."/>
            <person name="Xu J."/>
            <person name="Eastwood D.C."/>
            <person name="Foster G.D."/>
            <person name="Sonnenberg A.S."/>
            <person name="Cullen D."/>
            <person name="de Vries R.P."/>
            <person name="Lundell T."/>
            <person name="Hibbett D.S."/>
            <person name="Henrissat B."/>
            <person name="Burton K.S."/>
            <person name="Kerrigan R.W."/>
            <person name="Challen M.P."/>
            <person name="Grigoriev I.V."/>
            <person name="Martin F."/>
        </authorList>
    </citation>
    <scope>NUCLEOTIDE SEQUENCE [LARGE SCALE GENOMIC DNA]</scope>
    <source>
        <strain evidence="2">JB137-S8 / ATCC MYA-4627 / FGSC 10392</strain>
    </source>
</reference>
<dbReference type="eggNOG" id="KOG0017">
    <property type="taxonomic scope" value="Eukaryota"/>
</dbReference>
<name>K5VJK9_AGABU</name>
<proteinExistence type="predicted"/>
<dbReference type="KEGG" id="abp:AGABI1DRAFT26004"/>
<feature type="non-terminal residue" evidence="1">
    <location>
        <position position="1"/>
    </location>
</feature>
<accession>K5VJK9</accession>
<dbReference type="Proteomes" id="UP000008493">
    <property type="component" value="Unassembled WGS sequence"/>
</dbReference>
<dbReference type="SUPFAM" id="SSF54160">
    <property type="entry name" value="Chromo domain-like"/>
    <property type="match status" value="1"/>
</dbReference>
<dbReference type="GeneID" id="18828897"/>
<dbReference type="AlphaFoldDB" id="K5VJK9"/>
<dbReference type="OMA" id="IDDEHEW"/>
<dbReference type="OrthoDB" id="3158924at2759"/>
<evidence type="ECO:0000313" key="1">
    <source>
        <dbReference type="EMBL" id="EKM74534.1"/>
    </source>
</evidence>
<gene>
    <name evidence="1" type="ORF">AGABI1DRAFT_26004</name>
</gene>
<dbReference type="InParanoid" id="K5VJK9"/>
<dbReference type="EMBL" id="JH971444">
    <property type="protein sequence ID" value="EKM74534.1"/>
    <property type="molecule type" value="Genomic_DNA"/>
</dbReference>
<sequence>TSNYKLELPAALLKRKIHPTFHVGLLRPYVASDDQAFPDRSTPEPYDFGIDDEHEWFIDEILGHRHDAGGLEFEVRWSLGDTT</sequence>
<dbReference type="InterPro" id="IPR016197">
    <property type="entry name" value="Chromo-like_dom_sf"/>
</dbReference>
<dbReference type="RefSeq" id="XP_007334826.1">
    <property type="nucleotide sequence ID" value="XM_007334764.1"/>
</dbReference>
<dbReference type="HOGENOM" id="CLU_132807_2_0_1"/>
<keyword evidence="2" id="KW-1185">Reference proteome</keyword>
<organism evidence="1 2">
    <name type="scientific">Agaricus bisporus var. burnettii (strain JB137-S8 / ATCC MYA-4627 / FGSC 10392)</name>
    <name type="common">White button mushroom</name>
    <dbReference type="NCBI Taxonomy" id="597362"/>
    <lineage>
        <taxon>Eukaryota</taxon>
        <taxon>Fungi</taxon>
        <taxon>Dikarya</taxon>
        <taxon>Basidiomycota</taxon>
        <taxon>Agaricomycotina</taxon>
        <taxon>Agaricomycetes</taxon>
        <taxon>Agaricomycetidae</taxon>
        <taxon>Agaricales</taxon>
        <taxon>Agaricineae</taxon>
        <taxon>Agaricaceae</taxon>
        <taxon>Agaricus</taxon>
    </lineage>
</organism>